<accession>A0ABP8KK02</accession>
<feature type="signal peptide" evidence="2">
    <location>
        <begin position="1"/>
        <end position="25"/>
    </location>
</feature>
<gene>
    <name evidence="4" type="ORF">GCM10023187_30520</name>
</gene>
<evidence type="ECO:0000313" key="5">
    <source>
        <dbReference type="Proteomes" id="UP001500936"/>
    </source>
</evidence>
<evidence type="ECO:0000256" key="3">
    <source>
        <dbReference type="SAM" id="Coils"/>
    </source>
</evidence>
<comment type="subcellular location">
    <subcellularLocation>
        <location evidence="2">Cell membrane</location>
        <topology evidence="2">Lipid-anchor</topology>
    </subcellularLocation>
</comment>
<organism evidence="4 5">
    <name type="scientific">Nibrella viscosa</name>
    <dbReference type="NCBI Taxonomy" id="1084524"/>
    <lineage>
        <taxon>Bacteria</taxon>
        <taxon>Pseudomonadati</taxon>
        <taxon>Bacteroidota</taxon>
        <taxon>Cytophagia</taxon>
        <taxon>Cytophagales</taxon>
        <taxon>Spirosomataceae</taxon>
        <taxon>Nibrella</taxon>
    </lineage>
</organism>
<comment type="caution">
    <text evidence="4">The sequence shown here is derived from an EMBL/GenBank/DDBJ whole genome shotgun (WGS) entry which is preliminary data.</text>
</comment>
<evidence type="ECO:0000256" key="1">
    <source>
        <dbReference type="ARBA" id="ARBA00007613"/>
    </source>
</evidence>
<evidence type="ECO:0000313" key="4">
    <source>
        <dbReference type="EMBL" id="GAA4408521.1"/>
    </source>
</evidence>
<feature type="coiled-coil region" evidence="3">
    <location>
        <begin position="75"/>
        <end position="102"/>
    </location>
</feature>
<dbReference type="RefSeq" id="WP_345268622.1">
    <property type="nucleotide sequence ID" value="NZ_BAABHB010000005.1"/>
</dbReference>
<dbReference type="Proteomes" id="UP001500936">
    <property type="component" value="Unassembled WGS sequence"/>
</dbReference>
<sequence length="482" mass="53634">MSNKFIYKRLGRVGVPVVGLCLALAACKTPAIISRTENRTVPAQFSSASDSTNTGKVSWRAFFTDPNLVALIDTALRNNQELNITQQELQIAQNEIRARQGEYQPFVGLRGGAGVDKVGRYTLPGATVEATEIKPGKSTPDPLPNLYGGAYATWEIDIWHKLRNAKKAAVHRYLASVEGRNFTITNLIAEIANSYYELLAMDNELEIVRQNIEIQNNALKIVRIQKEATRVTELAVRRFEAQVLNTQNLQYGIQQRIIETENRINFLVGRYPQPVARNSQDFNNLVPATMYVGLPSQLLANRPDIRQAEQDLAAAKLDVQVAKARFYPSLGISANLGYMAFNPAYLLKTPESLIFSLAGDLAGPLINKNAIIATYNSANARQIQAVFNYERTILNAYIEVANQLAKIGNLEKSYDVKSREVQALTQSIGISNSLFNSARADYMEVLLTQRDAQESRFDLVETKMQQLNAVVNIYRALGGGWN</sequence>
<feature type="chain" id="PRO_5044961991" evidence="2">
    <location>
        <begin position="26"/>
        <end position="482"/>
    </location>
</feature>
<keyword evidence="2" id="KW-0472">Membrane</keyword>
<protein>
    <submittedName>
        <fullName evidence="4">TolC family protein</fullName>
    </submittedName>
</protein>
<dbReference type="Gene3D" id="1.20.1600.10">
    <property type="entry name" value="Outer membrane efflux proteins (OEP)"/>
    <property type="match status" value="1"/>
</dbReference>
<dbReference type="InterPro" id="IPR003423">
    <property type="entry name" value="OMP_efflux"/>
</dbReference>
<keyword evidence="2" id="KW-0564">Palmitate</keyword>
<dbReference type="SUPFAM" id="SSF56954">
    <property type="entry name" value="Outer membrane efflux proteins (OEP)"/>
    <property type="match status" value="1"/>
</dbReference>
<dbReference type="Pfam" id="PF02321">
    <property type="entry name" value="OEP"/>
    <property type="match status" value="2"/>
</dbReference>
<name>A0ABP8KK02_9BACT</name>
<reference evidence="5" key="1">
    <citation type="journal article" date="2019" name="Int. J. Syst. Evol. Microbiol.">
        <title>The Global Catalogue of Microorganisms (GCM) 10K type strain sequencing project: providing services to taxonomists for standard genome sequencing and annotation.</title>
        <authorList>
            <consortium name="The Broad Institute Genomics Platform"/>
            <consortium name="The Broad Institute Genome Sequencing Center for Infectious Disease"/>
            <person name="Wu L."/>
            <person name="Ma J."/>
        </authorList>
    </citation>
    <scope>NUCLEOTIDE SEQUENCE [LARGE SCALE GENOMIC DNA]</scope>
    <source>
        <strain evidence="5">JCM 17925</strain>
    </source>
</reference>
<dbReference type="PANTHER" id="PTHR30203">
    <property type="entry name" value="OUTER MEMBRANE CATION EFFLUX PROTEIN"/>
    <property type="match status" value="1"/>
</dbReference>
<proteinExistence type="inferred from homology"/>
<dbReference type="NCBIfam" id="TIGR01845">
    <property type="entry name" value="outer_NodT"/>
    <property type="match status" value="1"/>
</dbReference>
<dbReference type="InterPro" id="IPR010131">
    <property type="entry name" value="MdtP/NodT-like"/>
</dbReference>
<keyword evidence="3" id="KW-0175">Coiled coil</keyword>
<comment type="similarity">
    <text evidence="1 2">Belongs to the outer membrane factor (OMF) (TC 1.B.17) family.</text>
</comment>
<dbReference type="PANTHER" id="PTHR30203:SF30">
    <property type="entry name" value="OUTER MEMBRANE PROTEIN-RELATED"/>
    <property type="match status" value="1"/>
</dbReference>
<dbReference type="EMBL" id="BAABHB010000005">
    <property type="protein sequence ID" value="GAA4408521.1"/>
    <property type="molecule type" value="Genomic_DNA"/>
</dbReference>
<evidence type="ECO:0000256" key="2">
    <source>
        <dbReference type="RuleBase" id="RU362097"/>
    </source>
</evidence>
<dbReference type="Gene3D" id="2.20.200.10">
    <property type="entry name" value="Outer membrane efflux proteins (OEP)"/>
    <property type="match status" value="1"/>
</dbReference>
<dbReference type="PROSITE" id="PS51257">
    <property type="entry name" value="PROKAR_LIPOPROTEIN"/>
    <property type="match status" value="1"/>
</dbReference>
<keyword evidence="2" id="KW-0732">Signal</keyword>
<keyword evidence="2" id="KW-0812">Transmembrane</keyword>
<keyword evidence="5" id="KW-1185">Reference proteome</keyword>
<keyword evidence="2" id="KW-1134">Transmembrane beta strand</keyword>
<keyword evidence="2" id="KW-0449">Lipoprotein</keyword>